<dbReference type="EMBL" id="JACXZA010000007">
    <property type="protein sequence ID" value="MBD3921815.1"/>
    <property type="molecule type" value="Genomic_DNA"/>
</dbReference>
<evidence type="ECO:0000313" key="3">
    <source>
        <dbReference type="Proteomes" id="UP000609346"/>
    </source>
</evidence>
<accession>A0ABR8N0U9</accession>
<protein>
    <submittedName>
        <fullName evidence="2">Uncharacterized protein</fullName>
    </submittedName>
</protein>
<organism evidence="2 3">
    <name type="scientific">Paenibacillus terricola</name>
    <dbReference type="NCBI Taxonomy" id="2763503"/>
    <lineage>
        <taxon>Bacteria</taxon>
        <taxon>Bacillati</taxon>
        <taxon>Bacillota</taxon>
        <taxon>Bacilli</taxon>
        <taxon>Bacillales</taxon>
        <taxon>Paenibacillaceae</taxon>
        <taxon>Paenibacillus</taxon>
    </lineage>
</organism>
<dbReference type="RefSeq" id="WP_191206124.1">
    <property type="nucleotide sequence ID" value="NZ_JACXZA010000007.1"/>
</dbReference>
<comment type="caution">
    <text evidence="2">The sequence shown here is derived from an EMBL/GenBank/DDBJ whole genome shotgun (WGS) entry which is preliminary data.</text>
</comment>
<feature type="signal peptide" evidence="1">
    <location>
        <begin position="1"/>
        <end position="25"/>
    </location>
</feature>
<name>A0ABR8N0U9_9BACL</name>
<evidence type="ECO:0000256" key="1">
    <source>
        <dbReference type="SAM" id="SignalP"/>
    </source>
</evidence>
<gene>
    <name evidence="2" type="ORF">H8B09_23850</name>
</gene>
<dbReference type="Proteomes" id="UP000609346">
    <property type="component" value="Unassembled WGS sequence"/>
</dbReference>
<keyword evidence="3" id="KW-1185">Reference proteome</keyword>
<reference evidence="2 3" key="1">
    <citation type="submission" date="2020-09" db="EMBL/GenBank/DDBJ databases">
        <title>Paenibacillus sp. strain PR3 16S rRNA gene Genome sequencing and assembly.</title>
        <authorList>
            <person name="Kim J."/>
        </authorList>
    </citation>
    <scope>NUCLEOTIDE SEQUENCE [LARGE SCALE GENOMIC DNA]</scope>
    <source>
        <strain evidence="2 3">PR3</strain>
    </source>
</reference>
<evidence type="ECO:0000313" key="2">
    <source>
        <dbReference type="EMBL" id="MBD3921815.1"/>
    </source>
</evidence>
<sequence length="135" mass="14166">MNKLTARIALLVFVIVFAFSVTASASSTVIGVQKGGLYYNTISAGDGQAYILPNASTTGTSITITSSVANTIKGHFEWQLPNGGAPIQLGSFIANTTVYNTGSAYYSPGTLILVLERVPGSTTPYPTVSYSVKYN</sequence>
<keyword evidence="1" id="KW-0732">Signal</keyword>
<proteinExistence type="predicted"/>
<feature type="chain" id="PRO_5046032561" evidence="1">
    <location>
        <begin position="26"/>
        <end position="135"/>
    </location>
</feature>